<protein>
    <submittedName>
        <fullName evidence="2">DUF4224 domain-containing protein</fullName>
    </submittedName>
</protein>
<proteinExistence type="predicted"/>
<dbReference type="EMBL" id="CP073587">
    <property type="protein sequence ID" value="QUN05132.1"/>
    <property type="molecule type" value="Genomic_DNA"/>
</dbReference>
<reference evidence="2 3" key="1">
    <citation type="submission" date="2021-04" db="EMBL/GenBank/DDBJ databases">
        <title>Novel species identification of genus Shewanella.</title>
        <authorList>
            <person name="Liu G."/>
        </authorList>
    </citation>
    <scope>NUCLEOTIDE SEQUENCE [LARGE SCALE GENOMIC DNA]</scope>
    <source>
        <strain evidence="2 3">FJAT-54481</strain>
    </source>
</reference>
<name>A0ABX7YQY0_9GAMM</name>
<organism evidence="2 3">
    <name type="scientific">Shewanella yunxiaonensis</name>
    <dbReference type="NCBI Taxonomy" id="2829809"/>
    <lineage>
        <taxon>Bacteria</taxon>
        <taxon>Pseudomonadati</taxon>
        <taxon>Pseudomonadota</taxon>
        <taxon>Gammaproteobacteria</taxon>
        <taxon>Alteromonadales</taxon>
        <taxon>Shewanellaceae</taxon>
        <taxon>Shewanella</taxon>
    </lineage>
</organism>
<keyword evidence="3" id="KW-1185">Reference proteome</keyword>
<evidence type="ECO:0000313" key="3">
    <source>
        <dbReference type="Proteomes" id="UP000679575"/>
    </source>
</evidence>
<evidence type="ECO:0000313" key="2">
    <source>
        <dbReference type="EMBL" id="QUN05132.1"/>
    </source>
</evidence>
<dbReference type="Pfam" id="PF13986">
    <property type="entry name" value="DUF4224"/>
    <property type="match status" value="1"/>
</dbReference>
<dbReference type="RefSeq" id="WP_011625439.1">
    <property type="nucleotide sequence ID" value="NZ_CP073587.1"/>
</dbReference>
<gene>
    <name evidence="2" type="ORF">KDN34_13055</name>
</gene>
<evidence type="ECO:0000259" key="1">
    <source>
        <dbReference type="Pfam" id="PF13986"/>
    </source>
</evidence>
<dbReference type="InterPro" id="IPR025319">
    <property type="entry name" value="DUF4224"/>
</dbReference>
<feature type="domain" description="DUF4224" evidence="1">
    <location>
        <begin position="9"/>
        <end position="51"/>
    </location>
</feature>
<sequence>MATILNEMLTEQQLIELTGYTKASAQIKQLKLQGIHYHLRSDGKPVVTWTAVNYPFTHRAVANDNVPNFGAISNG</sequence>
<dbReference type="Proteomes" id="UP000679575">
    <property type="component" value="Chromosome"/>
</dbReference>
<accession>A0ABX7YQY0</accession>